<gene>
    <name evidence="2" type="ORF">H8S23_10625</name>
</gene>
<keyword evidence="3" id="KW-1185">Reference proteome</keyword>
<proteinExistence type="predicted"/>
<dbReference type="Proteomes" id="UP000659630">
    <property type="component" value="Unassembled WGS sequence"/>
</dbReference>
<dbReference type="InterPro" id="IPR036237">
    <property type="entry name" value="Xyl_isomerase-like_sf"/>
</dbReference>
<name>A0A923L1N0_9FIRM</name>
<dbReference type="InterPro" id="IPR013022">
    <property type="entry name" value="Xyl_isomerase-like_TIM-brl"/>
</dbReference>
<dbReference type="SUPFAM" id="SSF51658">
    <property type="entry name" value="Xylose isomerase-like"/>
    <property type="match status" value="1"/>
</dbReference>
<dbReference type="Pfam" id="PF01261">
    <property type="entry name" value="AP_endonuc_2"/>
    <property type="match status" value="1"/>
</dbReference>
<organism evidence="2 3">
    <name type="scientific">Anaerofilum hominis</name>
    <dbReference type="NCBI Taxonomy" id="2763016"/>
    <lineage>
        <taxon>Bacteria</taxon>
        <taxon>Bacillati</taxon>
        <taxon>Bacillota</taxon>
        <taxon>Clostridia</taxon>
        <taxon>Eubacteriales</taxon>
        <taxon>Oscillospiraceae</taxon>
        <taxon>Anaerofilum</taxon>
    </lineage>
</organism>
<feature type="domain" description="Xylose isomerase-like TIM barrel" evidence="1">
    <location>
        <begin position="33"/>
        <end position="267"/>
    </location>
</feature>
<dbReference type="PANTHER" id="PTHR12110:SF41">
    <property type="entry name" value="INOSOSE DEHYDRATASE"/>
    <property type="match status" value="1"/>
</dbReference>
<dbReference type="AlphaFoldDB" id="A0A923L1N0"/>
<comment type="caution">
    <text evidence="2">The sequence shown here is derived from an EMBL/GenBank/DDBJ whole genome shotgun (WGS) entry which is preliminary data.</text>
</comment>
<dbReference type="PANTHER" id="PTHR12110">
    <property type="entry name" value="HYDROXYPYRUVATE ISOMERASE"/>
    <property type="match status" value="1"/>
</dbReference>
<dbReference type="Gene3D" id="3.20.20.150">
    <property type="entry name" value="Divalent-metal-dependent TIM barrel enzymes"/>
    <property type="match status" value="1"/>
</dbReference>
<evidence type="ECO:0000259" key="1">
    <source>
        <dbReference type="Pfam" id="PF01261"/>
    </source>
</evidence>
<accession>A0A923L1N0</accession>
<dbReference type="InterPro" id="IPR050312">
    <property type="entry name" value="IolE/XylAMocC-like"/>
</dbReference>
<sequence>MKIGYTGWTWDTDEYRDWAPFNEFHKENFEQFLREVSNLGYETVENFSFIADYYADDVQGFKDVVAKYGLKFENLYFYFTDDEAADCENAKKYIAFAKEVGAHHMNMQGVMWKDTPFSRPTDEEKILSYARRSNVIGKLCAEAGIKACMHPHANTAVFTEEQIDLFCANTDPQYVWLCLDTAHITLAGMDAPKAAKKYGKRVGYMHLKDLDPNPEAHPEWPMRRFLPLGYGCVDFRGVVRGLKEEGYDGILCVELDYQPVCNYKSAMDSRNYLHNVLGF</sequence>
<reference evidence="2" key="1">
    <citation type="submission" date="2020-08" db="EMBL/GenBank/DDBJ databases">
        <title>Genome public.</title>
        <authorList>
            <person name="Liu C."/>
            <person name="Sun Q."/>
        </authorList>
    </citation>
    <scope>NUCLEOTIDE SEQUENCE</scope>
    <source>
        <strain evidence="2">BX8</strain>
    </source>
</reference>
<evidence type="ECO:0000313" key="3">
    <source>
        <dbReference type="Proteomes" id="UP000659630"/>
    </source>
</evidence>
<protein>
    <submittedName>
        <fullName evidence="2">TIM barrel protein</fullName>
    </submittedName>
</protein>
<dbReference type="EMBL" id="JACONZ010000004">
    <property type="protein sequence ID" value="MBC5581963.1"/>
    <property type="molecule type" value="Genomic_DNA"/>
</dbReference>
<dbReference type="RefSeq" id="WP_186888337.1">
    <property type="nucleotide sequence ID" value="NZ_JACONZ010000004.1"/>
</dbReference>
<evidence type="ECO:0000313" key="2">
    <source>
        <dbReference type="EMBL" id="MBC5581963.1"/>
    </source>
</evidence>